<dbReference type="InterPro" id="IPR002355">
    <property type="entry name" value="Cu_oxidase_Cu_BS"/>
</dbReference>
<dbReference type="EMBL" id="KZ819639">
    <property type="protein sequence ID" value="PWN88009.1"/>
    <property type="molecule type" value="Genomic_DNA"/>
</dbReference>
<accession>A0A316YFL8</accession>
<feature type="signal peptide" evidence="6">
    <location>
        <begin position="1"/>
        <end position="18"/>
    </location>
</feature>
<keyword evidence="4" id="KW-0186">Copper</keyword>
<feature type="domain" description="Plastocyanin-like" evidence="8">
    <location>
        <begin position="387"/>
        <end position="507"/>
    </location>
</feature>
<dbReference type="GO" id="GO:0016491">
    <property type="term" value="F:oxidoreductase activity"/>
    <property type="evidence" value="ECO:0007669"/>
    <property type="project" value="UniProtKB-KW"/>
</dbReference>
<dbReference type="InterPro" id="IPR001117">
    <property type="entry name" value="Cu-oxidase_2nd"/>
</dbReference>
<name>A0A316YFL8_9BASI</name>
<dbReference type="InterPro" id="IPR011706">
    <property type="entry name" value="Cu-oxidase_C"/>
</dbReference>
<dbReference type="PANTHER" id="PTHR11709:SF511">
    <property type="entry name" value="LACCASE"/>
    <property type="match status" value="1"/>
</dbReference>
<dbReference type="PANTHER" id="PTHR11709">
    <property type="entry name" value="MULTI-COPPER OXIDASE"/>
    <property type="match status" value="1"/>
</dbReference>
<comment type="similarity">
    <text evidence="1">Belongs to the multicopper oxidase family.</text>
</comment>
<dbReference type="Pfam" id="PF07732">
    <property type="entry name" value="Cu-oxidase_3"/>
    <property type="match status" value="1"/>
</dbReference>
<evidence type="ECO:0000256" key="3">
    <source>
        <dbReference type="ARBA" id="ARBA00023002"/>
    </source>
</evidence>
<dbReference type="InterPro" id="IPR011707">
    <property type="entry name" value="Cu-oxidase-like_N"/>
</dbReference>
<reference evidence="10 11" key="1">
    <citation type="journal article" date="2018" name="Mol. Biol. Evol.">
        <title>Broad Genomic Sampling Reveals a Smut Pathogenic Ancestry of the Fungal Clade Ustilaginomycotina.</title>
        <authorList>
            <person name="Kijpornyongpan T."/>
            <person name="Mondo S.J."/>
            <person name="Barry K."/>
            <person name="Sandor L."/>
            <person name="Lee J."/>
            <person name="Lipzen A."/>
            <person name="Pangilinan J."/>
            <person name="LaButti K."/>
            <person name="Hainaut M."/>
            <person name="Henrissat B."/>
            <person name="Grigoriev I.V."/>
            <person name="Spatafora J.W."/>
            <person name="Aime M.C."/>
        </authorList>
    </citation>
    <scope>NUCLEOTIDE SEQUENCE [LARGE SCALE GENOMIC DNA]</scope>
    <source>
        <strain evidence="10 11">MCA 4198</strain>
    </source>
</reference>
<keyword evidence="11" id="KW-1185">Reference proteome</keyword>
<dbReference type="RefSeq" id="XP_025375207.1">
    <property type="nucleotide sequence ID" value="XM_025524226.1"/>
</dbReference>
<dbReference type="AlphaFoldDB" id="A0A316YFL8"/>
<dbReference type="STRING" id="215250.A0A316YFL8"/>
<evidence type="ECO:0000259" key="7">
    <source>
        <dbReference type="Pfam" id="PF00394"/>
    </source>
</evidence>
<proteinExistence type="inferred from homology"/>
<evidence type="ECO:0000313" key="11">
    <source>
        <dbReference type="Proteomes" id="UP000245768"/>
    </source>
</evidence>
<keyword evidence="3" id="KW-0560">Oxidoreductase</keyword>
<evidence type="ECO:0000313" key="10">
    <source>
        <dbReference type="EMBL" id="PWN88009.1"/>
    </source>
</evidence>
<evidence type="ECO:0000259" key="8">
    <source>
        <dbReference type="Pfam" id="PF07731"/>
    </source>
</evidence>
<organism evidence="10 11">
    <name type="scientific">Acaromyces ingoldii</name>
    <dbReference type="NCBI Taxonomy" id="215250"/>
    <lineage>
        <taxon>Eukaryota</taxon>
        <taxon>Fungi</taxon>
        <taxon>Dikarya</taxon>
        <taxon>Basidiomycota</taxon>
        <taxon>Ustilaginomycotina</taxon>
        <taxon>Exobasidiomycetes</taxon>
        <taxon>Exobasidiales</taxon>
        <taxon>Cryptobasidiaceae</taxon>
        <taxon>Acaromyces</taxon>
    </lineage>
</organism>
<sequence>MKAFTAAYLAYLLGFASAKVVKYEWELSYRTISPNGVSKRMALVNNQFPGPTMRASLGDQVQVTLTNNLPDNGTSIHFHGINQLGTPWADGVPAINQCPIPANGGNFTYTFTPDEAGTSFWHSHYGPQYPLGVVGPTIIDDPSEPYKYDDEYVVVVTDHFNISDWTLLAIDRTPGFVGNTGIPPRPPAPDSVLICAGTGGCNTKSQPSFQFTPGKTYRLRIINMSAFVGFHFSIDEHPLQLIGSDFAALDGKTSVEQLPIWPAQRYDVLVQAKTNFTDNVWMRSVTQNACYPIQNPKLELETRALVNYEGVSASKVPSSQPFADPKANDCRDLDLSQIKPREVEDAVETPDTTIFLAVGLYNNATARQIQGVVNNSSYPAYDVNAKPTLFDIKDGVDVAALPTSRNAYALHNGTIRVVLNTTLGPGAHPYHLHGHTFQVLGYLNGTYHGNDGLDLVNPTRRDTMMVPVNATAVFQFKTNNPGVQFFHCHMEFHLNEGLASQFVELPDEIRKLKIPADARNLCPK</sequence>
<dbReference type="InterPro" id="IPR008972">
    <property type="entry name" value="Cupredoxin"/>
</dbReference>
<feature type="domain" description="Plastocyanin-like" evidence="9">
    <location>
        <begin position="28"/>
        <end position="143"/>
    </location>
</feature>
<dbReference type="Proteomes" id="UP000245768">
    <property type="component" value="Unassembled WGS sequence"/>
</dbReference>
<evidence type="ECO:0000256" key="4">
    <source>
        <dbReference type="ARBA" id="ARBA00023008"/>
    </source>
</evidence>
<dbReference type="PROSITE" id="PS00080">
    <property type="entry name" value="MULTICOPPER_OXIDASE2"/>
    <property type="match status" value="1"/>
</dbReference>
<dbReference type="OrthoDB" id="2121828at2759"/>
<dbReference type="Pfam" id="PF07731">
    <property type="entry name" value="Cu-oxidase_2"/>
    <property type="match status" value="1"/>
</dbReference>
<dbReference type="Gene3D" id="2.60.40.420">
    <property type="entry name" value="Cupredoxins - blue copper proteins"/>
    <property type="match status" value="3"/>
</dbReference>
<evidence type="ECO:0000256" key="1">
    <source>
        <dbReference type="ARBA" id="ARBA00010609"/>
    </source>
</evidence>
<feature type="chain" id="PRO_5016439960" description="Laccase" evidence="6">
    <location>
        <begin position="19"/>
        <end position="524"/>
    </location>
</feature>
<dbReference type="Pfam" id="PF00394">
    <property type="entry name" value="Cu-oxidase"/>
    <property type="match status" value="1"/>
</dbReference>
<evidence type="ECO:0000256" key="5">
    <source>
        <dbReference type="ARBA" id="ARBA00023180"/>
    </source>
</evidence>
<dbReference type="GeneID" id="37046142"/>
<evidence type="ECO:0000259" key="9">
    <source>
        <dbReference type="Pfam" id="PF07732"/>
    </source>
</evidence>
<dbReference type="SUPFAM" id="SSF49503">
    <property type="entry name" value="Cupredoxins"/>
    <property type="match status" value="3"/>
</dbReference>
<evidence type="ECO:0000256" key="2">
    <source>
        <dbReference type="ARBA" id="ARBA00022723"/>
    </source>
</evidence>
<gene>
    <name evidence="10" type="ORF">FA10DRAFT_288702</name>
</gene>
<keyword evidence="6" id="KW-0732">Signal</keyword>
<keyword evidence="5" id="KW-0325">Glycoprotein</keyword>
<keyword evidence="2" id="KW-0479">Metal-binding</keyword>
<evidence type="ECO:0000256" key="6">
    <source>
        <dbReference type="SAM" id="SignalP"/>
    </source>
</evidence>
<dbReference type="InParanoid" id="A0A316YFL8"/>
<dbReference type="GO" id="GO:0005507">
    <property type="term" value="F:copper ion binding"/>
    <property type="evidence" value="ECO:0007669"/>
    <property type="project" value="InterPro"/>
</dbReference>
<dbReference type="InterPro" id="IPR045087">
    <property type="entry name" value="Cu-oxidase_fam"/>
</dbReference>
<evidence type="ECO:0008006" key="12">
    <source>
        <dbReference type="Google" id="ProtNLM"/>
    </source>
</evidence>
<feature type="domain" description="Plastocyanin-like" evidence="7">
    <location>
        <begin position="151"/>
        <end position="287"/>
    </location>
</feature>
<protein>
    <recommendedName>
        <fullName evidence="12">Laccase</fullName>
    </recommendedName>
</protein>